<organism evidence="1 2">
    <name type="scientific">Paraburkholderia megapolitana</name>
    <dbReference type="NCBI Taxonomy" id="420953"/>
    <lineage>
        <taxon>Bacteria</taxon>
        <taxon>Pseudomonadati</taxon>
        <taxon>Pseudomonadota</taxon>
        <taxon>Betaproteobacteria</taxon>
        <taxon>Burkholderiales</taxon>
        <taxon>Burkholderiaceae</taxon>
        <taxon>Paraburkholderia</taxon>
    </lineage>
</organism>
<accession>A0A1I3KWU6</accession>
<evidence type="ECO:0000313" key="2">
    <source>
        <dbReference type="Proteomes" id="UP000199548"/>
    </source>
</evidence>
<dbReference type="Proteomes" id="UP000199548">
    <property type="component" value="Unassembled WGS sequence"/>
</dbReference>
<proteinExistence type="predicted"/>
<dbReference type="AlphaFoldDB" id="A0A1I3KWU6"/>
<protein>
    <submittedName>
        <fullName evidence="1">Uncharacterized protein</fullName>
    </submittedName>
</protein>
<dbReference type="STRING" id="420953.SAMN05192543_104155"/>
<name>A0A1I3KWU6_9BURK</name>
<dbReference type="EMBL" id="FOQU01000004">
    <property type="protein sequence ID" value="SFI76953.1"/>
    <property type="molecule type" value="Genomic_DNA"/>
</dbReference>
<keyword evidence="2" id="KW-1185">Reference proteome</keyword>
<sequence length="102" mass="11267">MTEFSMSFVDPQERNVQILPVGFGGQSAYDLAIVVPSEYTKRLYVAWSEASVIRSGLLDDESFVVGIGVVCQIKVHGMFFVEGEVIVTDFFSTLNMSFDVAT</sequence>
<reference evidence="1 2" key="1">
    <citation type="submission" date="2016-10" db="EMBL/GenBank/DDBJ databases">
        <authorList>
            <person name="de Groot N.N."/>
        </authorList>
    </citation>
    <scope>NUCLEOTIDE SEQUENCE [LARGE SCALE GENOMIC DNA]</scope>
    <source>
        <strain evidence="1 2">LMG 23650</strain>
    </source>
</reference>
<evidence type="ECO:0000313" key="1">
    <source>
        <dbReference type="EMBL" id="SFI76953.1"/>
    </source>
</evidence>
<gene>
    <name evidence="1" type="ORF">SAMN05192543_104155</name>
</gene>